<name>A0A090Y6H2_PAEMA</name>
<reference evidence="1 2" key="1">
    <citation type="submission" date="2014-04" db="EMBL/GenBank/DDBJ databases">
        <authorList>
            <person name="Bishop-Lilly K.A."/>
            <person name="Broomall S.M."/>
            <person name="Chain P.S."/>
            <person name="Chertkov O."/>
            <person name="Coyne S.R."/>
            <person name="Daligault H.E."/>
            <person name="Davenport K.W."/>
            <person name="Erkkila T."/>
            <person name="Frey K.G."/>
            <person name="Gibbons H.S."/>
            <person name="Gu W."/>
            <person name="Jaissle J."/>
            <person name="Johnson S.L."/>
            <person name="Koroleva G.I."/>
            <person name="Ladner J.T."/>
            <person name="Lo C.-C."/>
            <person name="Minogue T.D."/>
            <person name="Munk C."/>
            <person name="Palacios G.F."/>
            <person name="Redden C.L."/>
            <person name="Rosenzweig C.N."/>
            <person name="Scholz M.B."/>
            <person name="Teshima H."/>
            <person name="Xu Y."/>
        </authorList>
    </citation>
    <scope>NUCLEOTIDE SEQUENCE [LARGE SCALE GENOMIC DNA]</scope>
    <source>
        <strain evidence="1 2">8244</strain>
    </source>
</reference>
<protein>
    <submittedName>
        <fullName evidence="1">Uncharacterized protein</fullName>
    </submittedName>
</protein>
<dbReference type="OrthoDB" id="2614231at2"/>
<dbReference type="GeneID" id="77010113"/>
<dbReference type="STRING" id="44252.DJ90_5980"/>
<keyword evidence="2" id="KW-1185">Reference proteome</keyword>
<proteinExistence type="predicted"/>
<accession>A0A090Y6H2</accession>
<dbReference type="AlphaFoldDB" id="A0A090Y6H2"/>
<dbReference type="HOGENOM" id="CLU_1523686_0_0_9"/>
<evidence type="ECO:0000313" key="1">
    <source>
        <dbReference type="EMBL" id="KFM93796.1"/>
    </source>
</evidence>
<dbReference type="Proteomes" id="UP000029278">
    <property type="component" value="Unassembled WGS sequence"/>
</dbReference>
<organism evidence="1 2">
    <name type="scientific">Paenibacillus macerans</name>
    <name type="common">Bacillus macerans</name>
    <dbReference type="NCBI Taxonomy" id="44252"/>
    <lineage>
        <taxon>Bacteria</taxon>
        <taxon>Bacillati</taxon>
        <taxon>Bacillota</taxon>
        <taxon>Bacilli</taxon>
        <taxon>Bacillales</taxon>
        <taxon>Paenibacillaceae</taxon>
        <taxon>Paenibacillus</taxon>
    </lineage>
</organism>
<gene>
    <name evidence="1" type="ORF">DJ90_5980</name>
</gene>
<dbReference type="EMBL" id="JMQA01000051">
    <property type="protein sequence ID" value="KFM93796.1"/>
    <property type="molecule type" value="Genomic_DNA"/>
</dbReference>
<comment type="caution">
    <text evidence="1">The sequence shown here is derived from an EMBL/GenBank/DDBJ whole genome shotgun (WGS) entry which is preliminary data.</text>
</comment>
<dbReference type="RefSeq" id="WP_124333673.1">
    <property type="nucleotide sequence ID" value="NZ_BGML01000027.1"/>
</dbReference>
<evidence type="ECO:0000313" key="2">
    <source>
        <dbReference type="Proteomes" id="UP000029278"/>
    </source>
</evidence>
<sequence>MKMVKNTRYLRGFILLLLLSLFTLIYLSQKESYSKISDIHIEQLKEKESIEILDVKKNNDLDKPFAFVFYKKGYKIGAYTVRVINNKLNYDMDFIINADNNKPVQVFGVRTGFPYLMIQINDDNLLKKGNYIYASFNQKKWHQLNLENLKRSYIISGDYDEASTGRSSVQIYNEKKELIFESR</sequence>